<organism evidence="1 2">
    <name type="scientific">Thomasclavelia spiroformis</name>
    <dbReference type="NCBI Taxonomy" id="29348"/>
    <lineage>
        <taxon>Bacteria</taxon>
        <taxon>Bacillati</taxon>
        <taxon>Bacillota</taxon>
        <taxon>Erysipelotrichia</taxon>
        <taxon>Erysipelotrichales</taxon>
        <taxon>Coprobacillaceae</taxon>
        <taxon>Thomasclavelia</taxon>
    </lineage>
</organism>
<dbReference type="Proteomes" id="UP000751224">
    <property type="component" value="Unassembled WGS sequence"/>
</dbReference>
<evidence type="ECO:0000313" key="2">
    <source>
        <dbReference type="Proteomes" id="UP000751224"/>
    </source>
</evidence>
<gene>
    <name evidence="1" type="ORF">KHX14_06205</name>
</gene>
<dbReference type="EMBL" id="JAGZCC010000030">
    <property type="protein sequence ID" value="MBS5588396.1"/>
    <property type="molecule type" value="Genomic_DNA"/>
</dbReference>
<evidence type="ECO:0008006" key="3">
    <source>
        <dbReference type="Google" id="ProtNLM"/>
    </source>
</evidence>
<sequence>MIVGDFNINPYDASCLDARYFHSIPVYEETKRKSKVVAGNEYAMFYNPMWRFLGDKKQPYGTYYHNNSNSINTYWNLYDQVIIRPALRERFVDDSLKIVTETQSKYLLDSNGHPDKVISDHLSIIFEIKEEI</sequence>
<dbReference type="InterPro" id="IPR036691">
    <property type="entry name" value="Endo/exonu/phosph_ase_sf"/>
</dbReference>
<dbReference type="AlphaFoldDB" id="A0A943EI68"/>
<dbReference type="RefSeq" id="WP_303887117.1">
    <property type="nucleotide sequence ID" value="NZ_JAGZCC010000030.1"/>
</dbReference>
<evidence type="ECO:0000313" key="1">
    <source>
        <dbReference type="EMBL" id="MBS5588396.1"/>
    </source>
</evidence>
<name>A0A943EI68_9FIRM</name>
<dbReference type="SUPFAM" id="SSF56219">
    <property type="entry name" value="DNase I-like"/>
    <property type="match status" value="1"/>
</dbReference>
<accession>A0A943EI68</accession>
<comment type="caution">
    <text evidence="1">The sequence shown here is derived from an EMBL/GenBank/DDBJ whole genome shotgun (WGS) entry which is preliminary data.</text>
</comment>
<reference evidence="1" key="1">
    <citation type="submission" date="2021-02" db="EMBL/GenBank/DDBJ databases">
        <title>Infant gut strain persistence is associated with maternal origin, phylogeny, and functional potential including surface adhesion and iron acquisition.</title>
        <authorList>
            <person name="Lou Y.C."/>
        </authorList>
    </citation>
    <scope>NUCLEOTIDE SEQUENCE</scope>
    <source>
        <strain evidence="1">L3_108_000G1_dasL3_108_000G1_metabat.metabat.11</strain>
    </source>
</reference>
<proteinExistence type="predicted"/>
<protein>
    <recommendedName>
        <fullName evidence="3">Endonuclease/exonuclease/phosphatase domain-containing protein</fullName>
    </recommendedName>
</protein>